<protein>
    <submittedName>
        <fullName evidence="1 2">Uncharacterized protein</fullName>
    </submittedName>
</protein>
<dbReference type="AlphaFoldDB" id="A0A2K1IJ33"/>
<evidence type="ECO:0000313" key="3">
    <source>
        <dbReference type="Proteomes" id="UP000006727"/>
    </source>
</evidence>
<reference evidence="2" key="3">
    <citation type="submission" date="2020-12" db="UniProtKB">
        <authorList>
            <consortium name="EnsemblPlants"/>
        </authorList>
    </citation>
    <scope>IDENTIFICATION</scope>
</reference>
<accession>A0A2K1IJ33</accession>
<proteinExistence type="predicted"/>
<dbReference type="PaxDb" id="3218-PP1S432_13V6.1"/>
<gene>
    <name evidence="1" type="ORF">PHYPA_027979</name>
</gene>
<name>A0A2K1IJ33_PHYPA</name>
<organism evidence="1">
    <name type="scientific">Physcomitrium patens</name>
    <name type="common">Spreading-leaved earth moss</name>
    <name type="synonym">Physcomitrella patens</name>
    <dbReference type="NCBI Taxonomy" id="3218"/>
    <lineage>
        <taxon>Eukaryota</taxon>
        <taxon>Viridiplantae</taxon>
        <taxon>Streptophyta</taxon>
        <taxon>Embryophyta</taxon>
        <taxon>Bryophyta</taxon>
        <taxon>Bryophytina</taxon>
        <taxon>Bryopsida</taxon>
        <taxon>Funariidae</taxon>
        <taxon>Funariales</taxon>
        <taxon>Funariaceae</taxon>
        <taxon>Physcomitrium</taxon>
    </lineage>
</organism>
<sequence length="105" mass="11329">MRGVGSKVSDPWGYVGGMLPCGFKGQGKEAEKSEGSFIGPSMQQNALLLIHGEREKEVQVLVSETNGYSALKKFCRLSQMVTLVSESVSSGFPQHLLHACDLILS</sequence>
<reference evidence="1 3" key="2">
    <citation type="journal article" date="2018" name="Plant J.">
        <title>The Physcomitrella patens chromosome-scale assembly reveals moss genome structure and evolution.</title>
        <authorList>
            <person name="Lang D."/>
            <person name="Ullrich K.K."/>
            <person name="Murat F."/>
            <person name="Fuchs J."/>
            <person name="Jenkins J."/>
            <person name="Haas F.B."/>
            <person name="Piednoel M."/>
            <person name="Gundlach H."/>
            <person name="Van Bel M."/>
            <person name="Meyberg R."/>
            <person name="Vives C."/>
            <person name="Morata J."/>
            <person name="Symeonidi A."/>
            <person name="Hiss M."/>
            <person name="Muchero W."/>
            <person name="Kamisugi Y."/>
            <person name="Saleh O."/>
            <person name="Blanc G."/>
            <person name="Decker E.L."/>
            <person name="van Gessel N."/>
            <person name="Grimwood J."/>
            <person name="Hayes R.D."/>
            <person name="Graham S.W."/>
            <person name="Gunter L.E."/>
            <person name="McDaniel S.F."/>
            <person name="Hoernstein S.N.W."/>
            <person name="Larsson A."/>
            <person name="Li F.W."/>
            <person name="Perroud P.F."/>
            <person name="Phillips J."/>
            <person name="Ranjan P."/>
            <person name="Rokshar D.S."/>
            <person name="Rothfels C.J."/>
            <person name="Schneider L."/>
            <person name="Shu S."/>
            <person name="Stevenson D.W."/>
            <person name="Thummler F."/>
            <person name="Tillich M."/>
            <person name="Villarreal Aguilar J.C."/>
            <person name="Widiez T."/>
            <person name="Wong G.K."/>
            <person name="Wymore A."/>
            <person name="Zhang Y."/>
            <person name="Zimmer A.D."/>
            <person name="Quatrano R.S."/>
            <person name="Mayer K.F.X."/>
            <person name="Goodstein D."/>
            <person name="Casacuberta J.M."/>
            <person name="Vandepoele K."/>
            <person name="Reski R."/>
            <person name="Cuming A.C."/>
            <person name="Tuskan G.A."/>
            <person name="Maumus F."/>
            <person name="Salse J."/>
            <person name="Schmutz J."/>
            <person name="Rensing S.A."/>
        </authorList>
    </citation>
    <scope>NUCLEOTIDE SEQUENCE [LARGE SCALE GENOMIC DNA]</scope>
    <source>
        <strain evidence="2 3">cv. Gransden 2004</strain>
    </source>
</reference>
<dbReference type="Gramene" id="Pp3c23_12590V3.1">
    <property type="protein sequence ID" value="PAC:32949963.CDS.1"/>
    <property type="gene ID" value="Pp3c23_12590"/>
</dbReference>
<keyword evidence="3" id="KW-1185">Reference proteome</keyword>
<evidence type="ECO:0000313" key="2">
    <source>
        <dbReference type="EnsemblPlants" id="PAC:32949963.CDS.1"/>
    </source>
</evidence>
<dbReference type="InParanoid" id="A0A2K1IJ33"/>
<dbReference type="EnsemblPlants" id="Pp3c23_12590V3.1">
    <property type="protein sequence ID" value="PAC:32949963.CDS.1"/>
    <property type="gene ID" value="Pp3c23_12590"/>
</dbReference>
<reference evidence="1 3" key="1">
    <citation type="journal article" date="2008" name="Science">
        <title>The Physcomitrella genome reveals evolutionary insights into the conquest of land by plants.</title>
        <authorList>
            <person name="Rensing S."/>
            <person name="Lang D."/>
            <person name="Zimmer A."/>
            <person name="Terry A."/>
            <person name="Salamov A."/>
            <person name="Shapiro H."/>
            <person name="Nishiyama T."/>
            <person name="Perroud P.-F."/>
            <person name="Lindquist E."/>
            <person name="Kamisugi Y."/>
            <person name="Tanahashi T."/>
            <person name="Sakakibara K."/>
            <person name="Fujita T."/>
            <person name="Oishi K."/>
            <person name="Shin-I T."/>
            <person name="Kuroki Y."/>
            <person name="Toyoda A."/>
            <person name="Suzuki Y."/>
            <person name="Hashimoto A."/>
            <person name="Yamaguchi K."/>
            <person name="Sugano A."/>
            <person name="Kohara Y."/>
            <person name="Fujiyama A."/>
            <person name="Anterola A."/>
            <person name="Aoki S."/>
            <person name="Ashton N."/>
            <person name="Barbazuk W.B."/>
            <person name="Barker E."/>
            <person name="Bennetzen J."/>
            <person name="Bezanilla M."/>
            <person name="Blankenship R."/>
            <person name="Cho S.H."/>
            <person name="Dutcher S."/>
            <person name="Estelle M."/>
            <person name="Fawcett J.A."/>
            <person name="Gundlach H."/>
            <person name="Hanada K."/>
            <person name="Heyl A."/>
            <person name="Hicks K.A."/>
            <person name="Hugh J."/>
            <person name="Lohr M."/>
            <person name="Mayer K."/>
            <person name="Melkozernov A."/>
            <person name="Murata T."/>
            <person name="Nelson D."/>
            <person name="Pils B."/>
            <person name="Prigge M."/>
            <person name="Reiss B."/>
            <person name="Renner T."/>
            <person name="Rombauts S."/>
            <person name="Rushton P."/>
            <person name="Sanderfoot A."/>
            <person name="Schween G."/>
            <person name="Shiu S.-H."/>
            <person name="Stueber K."/>
            <person name="Theodoulou F.L."/>
            <person name="Tu H."/>
            <person name="Van de Peer Y."/>
            <person name="Verrier P.J."/>
            <person name="Waters E."/>
            <person name="Wood A."/>
            <person name="Yang L."/>
            <person name="Cove D."/>
            <person name="Cuming A."/>
            <person name="Hasebe M."/>
            <person name="Lucas S."/>
            <person name="Mishler D.B."/>
            <person name="Reski R."/>
            <person name="Grigoriev I."/>
            <person name="Quatrano R.S."/>
            <person name="Boore J.L."/>
        </authorList>
    </citation>
    <scope>NUCLEOTIDE SEQUENCE [LARGE SCALE GENOMIC DNA]</scope>
    <source>
        <strain evidence="2 3">cv. Gransden 2004</strain>
    </source>
</reference>
<dbReference type="Proteomes" id="UP000006727">
    <property type="component" value="Chromosome 23"/>
</dbReference>
<dbReference type="EMBL" id="ABEU02000023">
    <property type="protein sequence ID" value="PNR29287.1"/>
    <property type="molecule type" value="Genomic_DNA"/>
</dbReference>
<evidence type="ECO:0000313" key="1">
    <source>
        <dbReference type="EMBL" id="PNR29287.1"/>
    </source>
</evidence>